<organism evidence="2 3">
    <name type="scientific">Aspergillus transmontanensis</name>
    <dbReference type="NCBI Taxonomy" id="1034304"/>
    <lineage>
        <taxon>Eukaryota</taxon>
        <taxon>Fungi</taxon>
        <taxon>Dikarya</taxon>
        <taxon>Ascomycota</taxon>
        <taxon>Pezizomycotina</taxon>
        <taxon>Eurotiomycetes</taxon>
        <taxon>Eurotiomycetidae</taxon>
        <taxon>Eurotiales</taxon>
        <taxon>Aspergillaceae</taxon>
        <taxon>Aspergillus</taxon>
        <taxon>Aspergillus subgen. Circumdati</taxon>
    </lineage>
</organism>
<name>A0A5N6VGX4_9EURO</name>
<keyword evidence="3" id="KW-1185">Reference proteome</keyword>
<evidence type="ECO:0000313" key="2">
    <source>
        <dbReference type="EMBL" id="KAE8307439.1"/>
    </source>
</evidence>
<gene>
    <name evidence="2" type="ORF">BDV41DRAFT_554840</name>
</gene>
<dbReference type="AlphaFoldDB" id="A0A5N6VGX4"/>
<dbReference type="Proteomes" id="UP000325433">
    <property type="component" value="Unassembled WGS sequence"/>
</dbReference>
<feature type="non-terminal residue" evidence="2">
    <location>
        <position position="53"/>
    </location>
</feature>
<keyword evidence="1" id="KW-0812">Transmembrane</keyword>
<keyword evidence="1" id="KW-1133">Transmembrane helix</keyword>
<sequence>MLSPDTSRLHLKILLLSPFIPLTTYVDSFHIMGLVRKEVYFFTKKIPAYLLRI</sequence>
<protein>
    <submittedName>
        <fullName evidence="2">Uncharacterized protein</fullName>
    </submittedName>
</protein>
<feature type="transmembrane region" description="Helical" evidence="1">
    <location>
        <begin position="13"/>
        <end position="35"/>
    </location>
</feature>
<dbReference type="EMBL" id="ML738407">
    <property type="protein sequence ID" value="KAE8307439.1"/>
    <property type="molecule type" value="Genomic_DNA"/>
</dbReference>
<keyword evidence="1" id="KW-0472">Membrane</keyword>
<evidence type="ECO:0000256" key="1">
    <source>
        <dbReference type="SAM" id="Phobius"/>
    </source>
</evidence>
<evidence type="ECO:0000313" key="3">
    <source>
        <dbReference type="Proteomes" id="UP000325433"/>
    </source>
</evidence>
<reference evidence="3" key="1">
    <citation type="submission" date="2019-04" db="EMBL/GenBank/DDBJ databases">
        <title>Friends and foes A comparative genomics studyof 23 Aspergillus species from section Flavi.</title>
        <authorList>
            <consortium name="DOE Joint Genome Institute"/>
            <person name="Kjaerbolling I."/>
            <person name="Vesth T."/>
            <person name="Frisvad J.C."/>
            <person name="Nybo J.L."/>
            <person name="Theobald S."/>
            <person name="Kildgaard S."/>
            <person name="Isbrandt T."/>
            <person name="Kuo A."/>
            <person name="Sato A."/>
            <person name="Lyhne E.K."/>
            <person name="Kogle M.E."/>
            <person name="Wiebenga A."/>
            <person name="Kun R.S."/>
            <person name="Lubbers R.J."/>
            <person name="Makela M.R."/>
            <person name="Barry K."/>
            <person name="Chovatia M."/>
            <person name="Clum A."/>
            <person name="Daum C."/>
            <person name="Haridas S."/>
            <person name="He G."/>
            <person name="LaButti K."/>
            <person name="Lipzen A."/>
            <person name="Mondo S."/>
            <person name="Riley R."/>
            <person name="Salamov A."/>
            <person name="Simmons B.A."/>
            <person name="Magnuson J.K."/>
            <person name="Henrissat B."/>
            <person name="Mortensen U.H."/>
            <person name="Larsen T.O."/>
            <person name="Devries R.P."/>
            <person name="Grigoriev I.V."/>
            <person name="Machida M."/>
            <person name="Baker S.E."/>
            <person name="Andersen M.R."/>
        </authorList>
    </citation>
    <scope>NUCLEOTIDE SEQUENCE [LARGE SCALE GENOMIC DNA]</scope>
    <source>
        <strain evidence="3">CBS 130015</strain>
    </source>
</reference>
<accession>A0A5N6VGX4</accession>
<proteinExistence type="predicted"/>